<dbReference type="EMBL" id="VICG01000003">
    <property type="protein sequence ID" value="KAA8573693.1"/>
    <property type="molecule type" value="Genomic_DNA"/>
</dbReference>
<evidence type="ECO:0000313" key="4">
    <source>
        <dbReference type="Proteomes" id="UP000322873"/>
    </source>
</evidence>
<feature type="region of interest" description="Disordered" evidence="2">
    <location>
        <begin position="1"/>
        <end position="93"/>
    </location>
</feature>
<comment type="caution">
    <text evidence="3">The sequence shown here is derived from an EMBL/GenBank/DDBJ whole genome shotgun (WGS) entry which is preliminary data.</text>
</comment>
<feature type="compositionally biased region" description="Pro residues" evidence="2">
    <location>
        <begin position="215"/>
        <end position="224"/>
    </location>
</feature>
<feature type="compositionally biased region" description="Polar residues" evidence="2">
    <location>
        <begin position="198"/>
        <end position="211"/>
    </location>
</feature>
<organism evidence="3 4">
    <name type="scientific">Monilinia fructicola</name>
    <name type="common">Brown rot fungus</name>
    <name type="synonym">Ciboria fructicola</name>
    <dbReference type="NCBI Taxonomy" id="38448"/>
    <lineage>
        <taxon>Eukaryota</taxon>
        <taxon>Fungi</taxon>
        <taxon>Dikarya</taxon>
        <taxon>Ascomycota</taxon>
        <taxon>Pezizomycotina</taxon>
        <taxon>Leotiomycetes</taxon>
        <taxon>Helotiales</taxon>
        <taxon>Sclerotiniaceae</taxon>
        <taxon>Monilinia</taxon>
    </lineage>
</organism>
<feature type="coiled-coil region" evidence="1">
    <location>
        <begin position="111"/>
        <end position="157"/>
    </location>
</feature>
<keyword evidence="1" id="KW-0175">Coiled coil</keyword>
<protein>
    <recommendedName>
        <fullName evidence="5">BZIP domain-containing protein</fullName>
    </recommendedName>
</protein>
<dbReference type="VEuPathDB" id="FungiDB:MFRU_001g03570"/>
<evidence type="ECO:0000256" key="1">
    <source>
        <dbReference type="SAM" id="Coils"/>
    </source>
</evidence>
<reference evidence="3 4" key="1">
    <citation type="submission" date="2019-06" db="EMBL/GenBank/DDBJ databases">
        <title>Genome Sequence of the Brown Rot Fungal Pathogen Monilinia fructicola.</title>
        <authorList>
            <person name="De Miccolis Angelini R.M."/>
            <person name="Landi L."/>
            <person name="Abate D."/>
            <person name="Pollastro S."/>
            <person name="Romanazzi G."/>
            <person name="Faretra F."/>
        </authorList>
    </citation>
    <scope>NUCLEOTIDE SEQUENCE [LARGE SCALE GENOMIC DNA]</scope>
    <source>
        <strain evidence="3 4">Mfrc123</strain>
    </source>
</reference>
<feature type="compositionally biased region" description="Low complexity" evidence="2">
    <location>
        <begin position="303"/>
        <end position="315"/>
    </location>
</feature>
<gene>
    <name evidence="3" type="ORF">EYC84_005266</name>
</gene>
<sequence length="657" mass="73485">MTPDANTTQQGCSSPAANQQHMSAAHSISGGREEGEATIVSGDVGEGDVPNAEQGEGSVSGGGNSGGESSKKRKVPPTEERKSSGRGVANLTPEQLAKKRANDREAQRSIRQRTKAQIEMLEGRIRELTSQQPYQELQHVIQQKQMAEQENLDIKKRLTQVIALITPILGTHGLEFPPLTLQPNYPPPNRPNSANRNVSTPNSVASPNTAVGPSWPAPPAPIGPPHDHRPLIHAQQTLQLAQQRHEMTHNLDIGPERLGLDFLLDEGQRHKIPIPPPGAQDPSGFQQLQRPIENLSPVHRRSNSTTNNATNYNAPNPAPVSGSEMNGYSAPIRNSPPTCPLDSLLLDFLHERQTAALEGLPTPKLVGPAYPSVSSLLNPSRGISSHPVSKVFTDILATFPDLSTLPERVAVLYIMFLLMRWQIHPSQANYDRLPSWITPRPSQIFNAHPAWIDHLPWPKMRDTLVRDYNPRDYLFDNFFIPFTSTLSLNWPYEPTDALLNSGGGDGTAGMGFSEEGELLINPVFERHLRSLENWSLGPAFANARKGNLLYNPYIRDTHWMEICWPGRGNRRKKIIDIDIHQYPHDNQLSLSNNRSHSFILYNTEFQWLQWFTSFTHTTGMELEHEYIRAGELDRIRTTCGLHVCTYTRSQEMRERKN</sequence>
<proteinExistence type="predicted"/>
<dbReference type="AlphaFoldDB" id="A0A5M9JYW4"/>
<feature type="region of interest" description="Disordered" evidence="2">
    <location>
        <begin position="180"/>
        <end position="225"/>
    </location>
</feature>
<evidence type="ECO:0008006" key="5">
    <source>
        <dbReference type="Google" id="ProtNLM"/>
    </source>
</evidence>
<dbReference type="Proteomes" id="UP000322873">
    <property type="component" value="Unassembled WGS sequence"/>
</dbReference>
<dbReference type="PANTHER" id="PTHR37012">
    <property type="entry name" value="B-ZIP TRANSCRIPTION FACTOR (EUROFUNG)-RELATED"/>
    <property type="match status" value="1"/>
</dbReference>
<dbReference type="CDD" id="cd14688">
    <property type="entry name" value="bZIP_YAP"/>
    <property type="match status" value="1"/>
</dbReference>
<evidence type="ECO:0000256" key="2">
    <source>
        <dbReference type="SAM" id="MobiDB-lite"/>
    </source>
</evidence>
<name>A0A5M9JYW4_MONFR</name>
<accession>A0A5M9JYW4</accession>
<feature type="region of interest" description="Disordered" evidence="2">
    <location>
        <begin position="299"/>
        <end position="326"/>
    </location>
</feature>
<keyword evidence="4" id="KW-1185">Reference proteome</keyword>
<dbReference type="PANTHER" id="PTHR37012:SF2">
    <property type="entry name" value="BZIP DOMAIN-CONTAINING PROTEIN-RELATED"/>
    <property type="match status" value="1"/>
</dbReference>
<dbReference type="Pfam" id="PF11905">
    <property type="entry name" value="DUF3425"/>
    <property type="match status" value="1"/>
</dbReference>
<evidence type="ECO:0000313" key="3">
    <source>
        <dbReference type="EMBL" id="KAA8573693.1"/>
    </source>
</evidence>
<feature type="compositionally biased region" description="Polar residues" evidence="2">
    <location>
        <begin position="1"/>
        <end position="22"/>
    </location>
</feature>
<dbReference type="InterPro" id="IPR021833">
    <property type="entry name" value="DUF3425"/>
</dbReference>